<name>A0A157S7Z4_9BORD</name>
<dbReference type="AlphaFoldDB" id="A0A157S7Z4"/>
<dbReference type="Gene3D" id="2.50.20.10">
    <property type="entry name" value="Lipoprotein localisation LolA/LolB/LppX"/>
    <property type="match status" value="1"/>
</dbReference>
<feature type="chain" id="PRO_5009000579" description="Outer-membrane lipoprotein carrier protein" evidence="10">
    <location>
        <begin position="25"/>
        <end position="209"/>
    </location>
</feature>
<dbReference type="NCBIfam" id="NF000661">
    <property type="entry name" value="PRK00031.1-3"/>
    <property type="match status" value="1"/>
</dbReference>
<evidence type="ECO:0000256" key="2">
    <source>
        <dbReference type="ARBA" id="ARBA00007615"/>
    </source>
</evidence>
<dbReference type="KEGG" id="btrm:SAMEA390648700233"/>
<dbReference type="PATRIC" id="fig|123899.6.peg.217"/>
<dbReference type="RefSeq" id="WP_025516669.1">
    <property type="nucleotide sequence ID" value="NZ_CP016340.1"/>
</dbReference>
<evidence type="ECO:0000256" key="7">
    <source>
        <dbReference type="ARBA" id="ARBA00022764"/>
    </source>
</evidence>
<comment type="function">
    <text evidence="10">Participates in the translocation of lipoproteins from the inner membrane to the outer membrane. Only forms a complex with a lipoprotein if the residue after the N-terminal Cys is not an aspartate (The Asp acts as a targeting signal to indicate that the lipoprotein should stay in the inner membrane).</text>
</comment>
<dbReference type="CDD" id="cd16325">
    <property type="entry name" value="LolA"/>
    <property type="match status" value="1"/>
</dbReference>
<sequence precursor="true">MMPRTLSRLAALALLTVAPALALAADAQAQLKAFVAKVQSATGQFSQSTVGPQGRTQPAQLGTFAFQRPGKFKWMIVRPYEQLIIADGRQVFQYDPDLAQVTVRNVDQAIGTSPAAILFGAGDLEASFKVSVLPDADGLQWLRAVPRNADAGFSQVDIGMRGDEPARIELLDAFGQVTRVELSDIQANPKLPEGQFQFQPPAGVDVVRM</sequence>
<evidence type="ECO:0000256" key="5">
    <source>
        <dbReference type="ARBA" id="ARBA00022448"/>
    </source>
</evidence>
<feature type="signal peptide" evidence="10">
    <location>
        <begin position="1"/>
        <end position="24"/>
    </location>
</feature>
<keyword evidence="7 10" id="KW-0574">Periplasm</keyword>
<keyword evidence="8 10" id="KW-0653">Protein transport</keyword>
<evidence type="ECO:0000256" key="6">
    <source>
        <dbReference type="ARBA" id="ARBA00022729"/>
    </source>
</evidence>
<dbReference type="PANTHER" id="PTHR35869">
    <property type="entry name" value="OUTER-MEMBRANE LIPOPROTEIN CARRIER PROTEIN"/>
    <property type="match status" value="1"/>
</dbReference>
<evidence type="ECO:0000313" key="12">
    <source>
        <dbReference type="Proteomes" id="UP000076825"/>
    </source>
</evidence>
<evidence type="ECO:0000256" key="3">
    <source>
        <dbReference type="ARBA" id="ARBA00011245"/>
    </source>
</evidence>
<keyword evidence="11" id="KW-0449">Lipoprotein</keyword>
<comment type="subcellular location">
    <subcellularLocation>
        <location evidence="1 10">Periplasm</location>
    </subcellularLocation>
</comment>
<dbReference type="EMBL" id="LT546645">
    <property type="protein sequence ID" value="SAI66381.1"/>
    <property type="molecule type" value="Genomic_DNA"/>
</dbReference>
<dbReference type="Pfam" id="PF03548">
    <property type="entry name" value="LolA"/>
    <property type="match status" value="1"/>
</dbReference>
<dbReference type="eggNOG" id="COG2834">
    <property type="taxonomic scope" value="Bacteria"/>
</dbReference>
<comment type="subunit">
    <text evidence="3 10">Monomer.</text>
</comment>
<dbReference type="GO" id="GO:0044874">
    <property type="term" value="P:lipoprotein localization to outer membrane"/>
    <property type="evidence" value="ECO:0007669"/>
    <property type="project" value="UniProtKB-UniRule"/>
</dbReference>
<keyword evidence="9 10" id="KW-0143">Chaperone</keyword>
<evidence type="ECO:0000256" key="4">
    <source>
        <dbReference type="ARBA" id="ARBA00014035"/>
    </source>
</evidence>
<dbReference type="PANTHER" id="PTHR35869:SF1">
    <property type="entry name" value="OUTER-MEMBRANE LIPOPROTEIN CARRIER PROTEIN"/>
    <property type="match status" value="1"/>
</dbReference>
<organism evidence="11 12">
    <name type="scientific">Bordetella trematum</name>
    <dbReference type="NCBI Taxonomy" id="123899"/>
    <lineage>
        <taxon>Bacteria</taxon>
        <taxon>Pseudomonadati</taxon>
        <taxon>Pseudomonadota</taxon>
        <taxon>Betaproteobacteria</taxon>
        <taxon>Burkholderiales</taxon>
        <taxon>Alcaligenaceae</taxon>
        <taxon>Bordetella</taxon>
    </lineage>
</organism>
<dbReference type="SUPFAM" id="SSF89392">
    <property type="entry name" value="Prokaryotic lipoproteins and lipoprotein localization factors"/>
    <property type="match status" value="1"/>
</dbReference>
<reference evidence="11 12" key="1">
    <citation type="submission" date="2016-04" db="EMBL/GenBank/DDBJ databases">
        <authorList>
            <consortium name="Pathogen Informatics"/>
        </authorList>
    </citation>
    <scope>NUCLEOTIDE SEQUENCE [LARGE SCALE GENOMIC DNA]</scope>
    <source>
        <strain evidence="11 12">H044680328</strain>
    </source>
</reference>
<dbReference type="GeneID" id="56588353"/>
<evidence type="ECO:0000256" key="10">
    <source>
        <dbReference type="HAMAP-Rule" id="MF_00240"/>
    </source>
</evidence>
<accession>A0A157S7Z4</accession>
<keyword evidence="5 10" id="KW-0813">Transport</keyword>
<keyword evidence="6 10" id="KW-0732">Signal</keyword>
<dbReference type="GO" id="GO:0042953">
    <property type="term" value="P:lipoprotein transport"/>
    <property type="evidence" value="ECO:0007669"/>
    <property type="project" value="InterPro"/>
</dbReference>
<dbReference type="NCBIfam" id="TIGR00547">
    <property type="entry name" value="lolA"/>
    <property type="match status" value="1"/>
</dbReference>
<evidence type="ECO:0000256" key="9">
    <source>
        <dbReference type="ARBA" id="ARBA00023186"/>
    </source>
</evidence>
<comment type="similarity">
    <text evidence="2 10">Belongs to the LolA family.</text>
</comment>
<dbReference type="HAMAP" id="MF_00240">
    <property type="entry name" value="LolA"/>
    <property type="match status" value="1"/>
</dbReference>
<evidence type="ECO:0000256" key="8">
    <source>
        <dbReference type="ARBA" id="ARBA00022927"/>
    </source>
</evidence>
<dbReference type="InterPro" id="IPR018323">
    <property type="entry name" value="OM_lipoprot_carrier_LolA_Pbac"/>
</dbReference>
<proteinExistence type="inferred from homology"/>
<protein>
    <recommendedName>
        <fullName evidence="4 10">Outer-membrane lipoprotein carrier protein</fullName>
    </recommendedName>
</protein>
<evidence type="ECO:0000256" key="1">
    <source>
        <dbReference type="ARBA" id="ARBA00004418"/>
    </source>
</evidence>
<gene>
    <name evidence="10 11" type="primary">lolA</name>
    <name evidence="11" type="ORF">SAMEA3906487_00233</name>
</gene>
<dbReference type="STRING" id="123899.SAMEA3906487_00233"/>
<dbReference type="InterPro" id="IPR004564">
    <property type="entry name" value="OM_lipoprot_carrier_LolA-like"/>
</dbReference>
<dbReference type="GO" id="GO:0042597">
    <property type="term" value="C:periplasmic space"/>
    <property type="evidence" value="ECO:0007669"/>
    <property type="project" value="UniProtKB-SubCell"/>
</dbReference>
<keyword evidence="12" id="KW-1185">Reference proteome</keyword>
<dbReference type="Proteomes" id="UP000076825">
    <property type="component" value="Chromosome 1"/>
</dbReference>
<dbReference type="InterPro" id="IPR029046">
    <property type="entry name" value="LolA/LolB/LppX"/>
</dbReference>
<evidence type="ECO:0000313" key="11">
    <source>
        <dbReference type="EMBL" id="SAI66381.1"/>
    </source>
</evidence>